<gene>
    <name evidence="1" type="ORF">D7X12_13500</name>
</gene>
<comment type="caution">
    <text evidence="1">The sequence shown here is derived from an EMBL/GenBank/DDBJ whole genome shotgun (WGS) entry which is preliminary data.</text>
</comment>
<dbReference type="AlphaFoldDB" id="A0A3A8NG86"/>
<proteinExistence type="predicted"/>
<accession>A0A3A8NG86</accession>
<protein>
    <submittedName>
        <fullName evidence="1">Uncharacterized protein</fullName>
    </submittedName>
</protein>
<dbReference type="NCBIfam" id="NF040657">
    <property type="entry name" value="immun_SitI3"/>
    <property type="match status" value="1"/>
</dbReference>
<dbReference type="EMBL" id="RAWG01000068">
    <property type="protein sequence ID" value="RKH43357.1"/>
    <property type="molecule type" value="Genomic_DNA"/>
</dbReference>
<organism evidence="1 2">
    <name type="scientific">Corallococcus sicarius</name>
    <dbReference type="NCBI Taxonomy" id="2316726"/>
    <lineage>
        <taxon>Bacteria</taxon>
        <taxon>Pseudomonadati</taxon>
        <taxon>Myxococcota</taxon>
        <taxon>Myxococcia</taxon>
        <taxon>Myxococcales</taxon>
        <taxon>Cystobacterineae</taxon>
        <taxon>Myxococcaceae</taxon>
        <taxon>Corallococcus</taxon>
    </lineage>
</organism>
<keyword evidence="2" id="KW-1185">Reference proteome</keyword>
<evidence type="ECO:0000313" key="1">
    <source>
        <dbReference type="EMBL" id="RKH43357.1"/>
    </source>
</evidence>
<dbReference type="Proteomes" id="UP000273405">
    <property type="component" value="Unassembled WGS sequence"/>
</dbReference>
<name>A0A3A8NG86_9BACT</name>
<dbReference type="InterPro" id="IPR049799">
    <property type="entry name" value="SitI3-like"/>
</dbReference>
<sequence>MGARMGLDYSLSVSTDLTPEAALRLLADQGPLPWEDATHLGAPGWTVGVSIPSARSRALWHEAFHFLPELSVGFRYASNHDFSAFTRLLLRATLLLLPHCREGVLLFNGEHIVLRWSEGQLVFNQDCWPWDDDAWLQAEVGRPVERRSLPSPLL</sequence>
<reference evidence="2" key="1">
    <citation type="submission" date="2018-09" db="EMBL/GenBank/DDBJ databases">
        <authorList>
            <person name="Livingstone P.G."/>
            <person name="Whitworth D.E."/>
        </authorList>
    </citation>
    <scope>NUCLEOTIDE SEQUENCE [LARGE SCALE GENOMIC DNA]</scope>
    <source>
        <strain evidence="2">CA040B</strain>
    </source>
</reference>
<evidence type="ECO:0000313" key="2">
    <source>
        <dbReference type="Proteomes" id="UP000273405"/>
    </source>
</evidence>